<evidence type="ECO:0000313" key="4">
    <source>
        <dbReference type="Proteomes" id="UP000776629"/>
    </source>
</evidence>
<feature type="transmembrane region" description="Helical" evidence="1">
    <location>
        <begin position="21"/>
        <end position="39"/>
    </location>
</feature>
<sequence length="300" mass="33456">MRKTARETRQSRRQSRRFQQWITGGFIGVALLLVSLISYTSKNPNQAANYHPTKAVTNLFSTMTLGDQLHKTWRQQFKATDANVAVAVYSAKTGQTYRATNAPKHQFYTASTVKVAILAGLLQKENGQLSSHEDELATAMIENSNNDATNELFENYIGGKSGLQKIFDHFEMTHSIASNYWGLTVTTPSDQLRLLNNIYFHSDQLSASEQAYIRNLMANVESDQQWGISAGSSSYGLKNGWLSYGKRKWIINSIGYINGPGDNNYTIAVYTDNNSSMATGEQVVEKLAKATRQVMDQANP</sequence>
<dbReference type="EMBL" id="JACJJQ010000004">
    <property type="protein sequence ID" value="MBM6753445.1"/>
    <property type="molecule type" value="Genomic_DNA"/>
</dbReference>
<name>A0ABS2EM31_9LACO</name>
<dbReference type="PANTHER" id="PTHR35333">
    <property type="entry name" value="BETA-LACTAMASE"/>
    <property type="match status" value="1"/>
</dbReference>
<dbReference type="GO" id="GO:0016787">
    <property type="term" value="F:hydrolase activity"/>
    <property type="evidence" value="ECO:0007669"/>
    <property type="project" value="UniProtKB-KW"/>
</dbReference>
<evidence type="ECO:0000259" key="2">
    <source>
        <dbReference type="Pfam" id="PF13354"/>
    </source>
</evidence>
<dbReference type="SUPFAM" id="SSF56601">
    <property type="entry name" value="beta-lactamase/transpeptidase-like"/>
    <property type="match status" value="1"/>
</dbReference>
<evidence type="ECO:0000313" key="3">
    <source>
        <dbReference type="EMBL" id="MBM6753445.1"/>
    </source>
</evidence>
<organism evidence="3 4">
    <name type="scientific">Limosilactobacillus alvi</name>
    <dbReference type="NCBI Taxonomy" id="990412"/>
    <lineage>
        <taxon>Bacteria</taxon>
        <taxon>Bacillati</taxon>
        <taxon>Bacillota</taxon>
        <taxon>Bacilli</taxon>
        <taxon>Lactobacillales</taxon>
        <taxon>Lactobacillaceae</taxon>
        <taxon>Limosilactobacillus</taxon>
    </lineage>
</organism>
<dbReference type="InterPro" id="IPR045155">
    <property type="entry name" value="Beta-lactam_cat"/>
</dbReference>
<dbReference type="PANTHER" id="PTHR35333:SF3">
    <property type="entry name" value="BETA-LACTAMASE-TYPE TRANSPEPTIDASE FOLD CONTAINING PROTEIN"/>
    <property type="match status" value="1"/>
</dbReference>
<dbReference type="Gene3D" id="3.40.710.10">
    <property type="entry name" value="DD-peptidase/beta-lactamase superfamily"/>
    <property type="match status" value="1"/>
</dbReference>
<dbReference type="Proteomes" id="UP000776629">
    <property type="component" value="Unassembled WGS sequence"/>
</dbReference>
<keyword evidence="1" id="KW-0472">Membrane</keyword>
<dbReference type="RefSeq" id="WP_204775964.1">
    <property type="nucleotide sequence ID" value="NZ_JACJJQ010000004.1"/>
</dbReference>
<dbReference type="Pfam" id="PF13354">
    <property type="entry name" value="Beta-lactamase2"/>
    <property type="match status" value="1"/>
</dbReference>
<keyword evidence="4" id="KW-1185">Reference proteome</keyword>
<comment type="caution">
    <text evidence="3">The sequence shown here is derived from an EMBL/GenBank/DDBJ whole genome shotgun (WGS) entry which is preliminary data.</text>
</comment>
<proteinExistence type="predicted"/>
<dbReference type="InterPro" id="IPR012338">
    <property type="entry name" value="Beta-lactam/transpept-like"/>
</dbReference>
<gene>
    <name evidence="3" type="ORF">H5993_01510</name>
</gene>
<evidence type="ECO:0000256" key="1">
    <source>
        <dbReference type="SAM" id="Phobius"/>
    </source>
</evidence>
<dbReference type="InterPro" id="IPR000871">
    <property type="entry name" value="Beta-lactam_class-A"/>
</dbReference>
<feature type="domain" description="Beta-lactamase class A catalytic" evidence="2">
    <location>
        <begin position="135"/>
        <end position="271"/>
    </location>
</feature>
<keyword evidence="1" id="KW-1133">Transmembrane helix</keyword>
<keyword evidence="1" id="KW-0812">Transmembrane</keyword>
<accession>A0ABS2EM31</accession>
<protein>
    <submittedName>
        <fullName evidence="3">Serine hydrolase</fullName>
    </submittedName>
</protein>
<reference evidence="3 4" key="1">
    <citation type="journal article" date="2021" name="Sci. Rep.">
        <title>The distribution of antibiotic resistance genes in chicken gut microbiota commensals.</title>
        <authorList>
            <person name="Juricova H."/>
            <person name="Matiasovicova J."/>
            <person name="Kubasova T."/>
            <person name="Cejkova D."/>
            <person name="Rychlik I."/>
        </authorList>
    </citation>
    <scope>NUCLEOTIDE SEQUENCE [LARGE SCALE GENOMIC DNA]</scope>
    <source>
        <strain evidence="3 4">An810</strain>
    </source>
</reference>
<keyword evidence="3" id="KW-0378">Hydrolase</keyword>